<dbReference type="InterPro" id="IPR035896">
    <property type="entry name" value="AN1-like_Znf"/>
</dbReference>
<gene>
    <name evidence="8" type="ORF">KP509_17G067300</name>
</gene>
<comment type="caution">
    <text evidence="8">The sequence shown here is derived from an EMBL/GenBank/DDBJ whole genome shotgun (WGS) entry which is preliminary data.</text>
</comment>
<evidence type="ECO:0000256" key="3">
    <source>
        <dbReference type="ARBA" id="ARBA00022771"/>
    </source>
</evidence>
<keyword evidence="9" id="KW-1185">Reference proteome</keyword>
<comment type="function">
    <text evidence="1">May be involved in environmental stress response.</text>
</comment>
<accession>A0A8T2T0C0</accession>
<dbReference type="PROSITE" id="PS51039">
    <property type="entry name" value="ZF_AN1"/>
    <property type="match status" value="1"/>
</dbReference>
<dbReference type="PROSITE" id="PS51344">
    <property type="entry name" value="HTH_TFE_IIE"/>
    <property type="match status" value="1"/>
</dbReference>
<dbReference type="InterPro" id="IPR050652">
    <property type="entry name" value="AN1_A20_ZnFinger"/>
</dbReference>
<dbReference type="GO" id="GO:0008270">
    <property type="term" value="F:zinc ion binding"/>
    <property type="evidence" value="ECO:0007669"/>
    <property type="project" value="UniProtKB-KW"/>
</dbReference>
<dbReference type="PANTHER" id="PTHR10634:SF149">
    <property type="entry name" value="AN1-TYPE DOMAIN-CONTAINING PROTEIN-RELATED"/>
    <property type="match status" value="1"/>
</dbReference>
<keyword evidence="3 5" id="KW-0863">Zinc-finger</keyword>
<reference evidence="8" key="1">
    <citation type="submission" date="2021-08" db="EMBL/GenBank/DDBJ databases">
        <title>WGS assembly of Ceratopteris richardii.</title>
        <authorList>
            <person name="Marchant D.B."/>
            <person name="Chen G."/>
            <person name="Jenkins J."/>
            <person name="Shu S."/>
            <person name="Leebens-Mack J."/>
            <person name="Grimwood J."/>
            <person name="Schmutz J."/>
            <person name="Soltis P."/>
            <person name="Soltis D."/>
            <person name="Chen Z.-H."/>
        </authorList>
    </citation>
    <scope>NUCLEOTIDE SEQUENCE</scope>
    <source>
        <strain evidence="8">Whitten #5841</strain>
        <tissue evidence="8">Leaf</tissue>
    </source>
</reference>
<name>A0A8T2T0C0_CERRI</name>
<dbReference type="Proteomes" id="UP000825935">
    <property type="component" value="Chromosome 17"/>
</dbReference>
<protein>
    <recommendedName>
        <fullName evidence="10">AN1-type domain-containing protein</fullName>
    </recommendedName>
</protein>
<evidence type="ECO:0000256" key="2">
    <source>
        <dbReference type="ARBA" id="ARBA00022723"/>
    </source>
</evidence>
<evidence type="ECO:0000313" key="9">
    <source>
        <dbReference type="Proteomes" id="UP000825935"/>
    </source>
</evidence>
<evidence type="ECO:0000313" key="8">
    <source>
        <dbReference type="EMBL" id="KAH7373660.1"/>
    </source>
</evidence>
<organism evidence="8 9">
    <name type="scientific">Ceratopteris richardii</name>
    <name type="common">Triangle waterfern</name>
    <dbReference type="NCBI Taxonomy" id="49495"/>
    <lineage>
        <taxon>Eukaryota</taxon>
        <taxon>Viridiplantae</taxon>
        <taxon>Streptophyta</taxon>
        <taxon>Embryophyta</taxon>
        <taxon>Tracheophyta</taxon>
        <taxon>Polypodiopsida</taxon>
        <taxon>Polypodiidae</taxon>
        <taxon>Polypodiales</taxon>
        <taxon>Pteridineae</taxon>
        <taxon>Pteridaceae</taxon>
        <taxon>Parkerioideae</taxon>
        <taxon>Ceratopteris</taxon>
    </lineage>
</organism>
<evidence type="ECO:0000256" key="4">
    <source>
        <dbReference type="ARBA" id="ARBA00022833"/>
    </source>
</evidence>
<dbReference type="SUPFAM" id="SSF118310">
    <property type="entry name" value="AN1-like Zinc finger"/>
    <property type="match status" value="1"/>
</dbReference>
<dbReference type="SMART" id="SM00154">
    <property type="entry name" value="ZnF_AN1"/>
    <property type="match status" value="1"/>
</dbReference>
<dbReference type="InterPro" id="IPR000058">
    <property type="entry name" value="Znf_AN1"/>
</dbReference>
<evidence type="ECO:0000256" key="1">
    <source>
        <dbReference type="ARBA" id="ARBA00003732"/>
    </source>
</evidence>
<keyword evidence="4" id="KW-0862">Zinc</keyword>
<dbReference type="EMBL" id="CM035422">
    <property type="protein sequence ID" value="KAH7373660.1"/>
    <property type="molecule type" value="Genomic_DNA"/>
</dbReference>
<evidence type="ECO:0000259" key="7">
    <source>
        <dbReference type="PROSITE" id="PS51344"/>
    </source>
</evidence>
<evidence type="ECO:0000259" key="6">
    <source>
        <dbReference type="PROSITE" id="PS51039"/>
    </source>
</evidence>
<feature type="domain" description="AN1-type" evidence="6">
    <location>
        <begin position="43"/>
        <end position="89"/>
    </location>
</feature>
<dbReference type="OrthoDB" id="428577at2759"/>
<dbReference type="InterPro" id="IPR017919">
    <property type="entry name" value="TFIIE/TFIIEa_HTH"/>
</dbReference>
<dbReference type="AlphaFoldDB" id="A0A8T2T0C0"/>
<proteinExistence type="predicted"/>
<dbReference type="PANTHER" id="PTHR10634">
    <property type="entry name" value="AN1-TYPE ZINC FINGER PROTEIN"/>
    <property type="match status" value="1"/>
</dbReference>
<evidence type="ECO:0008006" key="10">
    <source>
        <dbReference type="Google" id="ProtNLM"/>
    </source>
</evidence>
<evidence type="ECO:0000256" key="5">
    <source>
        <dbReference type="PROSITE-ProRule" id="PRU00449"/>
    </source>
</evidence>
<sequence length="118" mass="13367">MNLCSSCYKALFLVQPKCPHKILLPLEPESSRSGCVPSSPSKVESPLRCFIFHKKVTLRGFKCRCCDIFCYVHRYSDNYSCSYDYKATDHASIAKANPLVKAVLYSLLQFGDDALKIF</sequence>
<dbReference type="Gene3D" id="4.10.1110.10">
    <property type="entry name" value="AN1-like Zinc finger"/>
    <property type="match status" value="1"/>
</dbReference>
<feature type="domain" description="HTH TFE/IIEalpha-type" evidence="7">
    <location>
        <begin position="96"/>
        <end position="118"/>
    </location>
</feature>
<keyword evidence="2" id="KW-0479">Metal-binding</keyword>